<sequence>MTTDTAHTDTGNDQHPEGERGMLLAMLVMVLLGVAGIFVAT</sequence>
<keyword evidence="1" id="KW-0472">Membrane</keyword>
<feature type="transmembrane region" description="Helical" evidence="1">
    <location>
        <begin position="22"/>
        <end position="40"/>
    </location>
</feature>
<evidence type="ECO:0000313" key="3">
    <source>
        <dbReference type="Proteomes" id="UP001589894"/>
    </source>
</evidence>
<keyword evidence="1" id="KW-0812">Transmembrane</keyword>
<keyword evidence="1" id="KW-1133">Transmembrane helix</keyword>
<dbReference type="Proteomes" id="UP001589894">
    <property type="component" value="Unassembled WGS sequence"/>
</dbReference>
<name>A0ABV6P1S7_9ACTN</name>
<proteinExistence type="predicted"/>
<protein>
    <submittedName>
        <fullName evidence="2">Uncharacterized protein</fullName>
    </submittedName>
</protein>
<organism evidence="2 3">
    <name type="scientific">Plantactinospora siamensis</name>
    <dbReference type="NCBI Taxonomy" id="555372"/>
    <lineage>
        <taxon>Bacteria</taxon>
        <taxon>Bacillati</taxon>
        <taxon>Actinomycetota</taxon>
        <taxon>Actinomycetes</taxon>
        <taxon>Micromonosporales</taxon>
        <taxon>Micromonosporaceae</taxon>
        <taxon>Plantactinospora</taxon>
    </lineage>
</organism>
<keyword evidence="3" id="KW-1185">Reference proteome</keyword>
<accession>A0ABV6P1S7</accession>
<dbReference type="RefSeq" id="WP_377341493.1">
    <property type="nucleotide sequence ID" value="NZ_JBHLUE010000017.1"/>
</dbReference>
<evidence type="ECO:0000256" key="1">
    <source>
        <dbReference type="SAM" id="Phobius"/>
    </source>
</evidence>
<dbReference type="EMBL" id="JBHLUE010000017">
    <property type="protein sequence ID" value="MFC0566644.1"/>
    <property type="molecule type" value="Genomic_DNA"/>
</dbReference>
<comment type="caution">
    <text evidence="2">The sequence shown here is derived from an EMBL/GenBank/DDBJ whole genome shotgun (WGS) entry which is preliminary data.</text>
</comment>
<gene>
    <name evidence="2" type="ORF">ACFFHU_21195</name>
</gene>
<evidence type="ECO:0000313" key="2">
    <source>
        <dbReference type="EMBL" id="MFC0566644.1"/>
    </source>
</evidence>
<reference evidence="2 3" key="1">
    <citation type="submission" date="2024-09" db="EMBL/GenBank/DDBJ databases">
        <authorList>
            <person name="Sun Q."/>
            <person name="Mori K."/>
        </authorList>
    </citation>
    <scope>NUCLEOTIDE SEQUENCE [LARGE SCALE GENOMIC DNA]</scope>
    <source>
        <strain evidence="2 3">TBRC 2205</strain>
    </source>
</reference>